<accession>A0A060R9V9</accession>
<dbReference type="HOGENOM" id="CLU_014823_3_0_10"/>
<dbReference type="PANTHER" id="PTHR12994">
    <property type="entry name" value="SECERNIN"/>
    <property type="match status" value="1"/>
</dbReference>
<gene>
    <name evidence="3" type="ORF">BN938_2344</name>
</gene>
<sequence>MMKKIFVATAFIALTTISAIYNNAHACTNLLVTKGASKTGATMVSYTADSHTLYGALYFFAAADHKPGSMRQVREWDTGKILGEIPEVAHTYSVVGNMNEHQLLIGESTFGGLSQLVDKTGLIDYGSLIYITLQRCKTAREAVEYMGWLVKTYGYCSSGESISIADPNEVWYLEIIGKGEKIINGVNANKGAVWVALKVPDGMISAHANHARITTFPLNDPSNCLYSPDVVSFAREQGIYKGADKDFSFSDVYDPLDFGGARGCEARVWSIFRRCADGMDKYEDYAMGYNLQNRMPLWVKPNRKLDVKDVAELMRDHYQGTKMDMTQDVGAGGHALPYRWRPMGFEVDGQEYVNERAISTQQTGWWYVGECRSWLPNPIGGVLWFGVDDTATSPLTPIYCGSTRVPASLAEGNGHMTEYSSTSMFWIQQRVTNFTYLRYDYIFRDVKRAMDRFENRCFAEQKAVDAAATMLYEENKELAIDFITDYSVNTAQNLFNTWVALDKYLLVKYIDGNVKKEIAEGVFKDNGNNHNIPASPDQPGYSEAWKRAVVKDAGETLKKVKSQK</sequence>
<dbReference type="STRING" id="1433126.BN938_2344"/>
<keyword evidence="1" id="KW-0224">Dipeptidase</keyword>
<evidence type="ECO:0000313" key="4">
    <source>
        <dbReference type="Proteomes" id="UP000027616"/>
    </source>
</evidence>
<evidence type="ECO:0000256" key="1">
    <source>
        <dbReference type="RuleBase" id="RU364089"/>
    </source>
</evidence>
<dbReference type="InterPro" id="IPR005322">
    <property type="entry name" value="Peptidase_C69"/>
</dbReference>
<dbReference type="Pfam" id="PF03577">
    <property type="entry name" value="Peptidase_C69"/>
    <property type="match status" value="1"/>
</dbReference>
<dbReference type="GO" id="GO:0070004">
    <property type="term" value="F:cysteine-type exopeptidase activity"/>
    <property type="evidence" value="ECO:0007669"/>
    <property type="project" value="InterPro"/>
</dbReference>
<organism evidence="3 4">
    <name type="scientific">Mucinivorans hirudinis</name>
    <dbReference type="NCBI Taxonomy" id="1433126"/>
    <lineage>
        <taxon>Bacteria</taxon>
        <taxon>Pseudomonadati</taxon>
        <taxon>Bacteroidota</taxon>
        <taxon>Bacteroidia</taxon>
        <taxon>Bacteroidales</taxon>
        <taxon>Rikenellaceae</taxon>
        <taxon>Mucinivorans</taxon>
    </lineage>
</organism>
<comment type="similarity">
    <text evidence="1">Belongs to the peptidase C69 family.</text>
</comment>
<feature type="chain" id="PRO_5001590744" description="Dipeptidase" evidence="2">
    <location>
        <begin position="27"/>
        <end position="564"/>
    </location>
</feature>
<keyword evidence="4" id="KW-1185">Reference proteome</keyword>
<proteinExistence type="inferred from homology"/>
<dbReference type="Gene3D" id="3.60.60.10">
    <property type="entry name" value="Penicillin V Acylase, Chain A"/>
    <property type="match status" value="1"/>
</dbReference>
<comment type="catalytic activity">
    <reaction evidence="1">
        <text>an L-aminoacyl-L-amino acid + H2O = 2 an L-alpha-amino acid</text>
        <dbReference type="Rhea" id="RHEA:48940"/>
        <dbReference type="ChEBI" id="CHEBI:15377"/>
        <dbReference type="ChEBI" id="CHEBI:59869"/>
        <dbReference type="ChEBI" id="CHEBI:77460"/>
    </reaction>
</comment>
<dbReference type="GO" id="GO:0006508">
    <property type="term" value="P:proteolysis"/>
    <property type="evidence" value="ECO:0007669"/>
    <property type="project" value="UniProtKB-KW"/>
</dbReference>
<dbReference type="PATRIC" id="fig|1433126.3.peg.2321"/>
<dbReference type="KEGG" id="rbc:BN938_2344"/>
<dbReference type="Proteomes" id="UP000027616">
    <property type="component" value="Chromosome I"/>
</dbReference>
<keyword evidence="1 3" id="KW-0378">Hydrolase</keyword>
<name>A0A060R9V9_9BACT</name>
<dbReference type="EMBL" id="HG934468">
    <property type="protein sequence ID" value="CDN32416.1"/>
    <property type="molecule type" value="Genomic_DNA"/>
</dbReference>
<dbReference type="eggNOG" id="COG4690">
    <property type="taxonomic scope" value="Bacteria"/>
</dbReference>
<keyword evidence="2" id="KW-0732">Signal</keyword>
<evidence type="ECO:0000256" key="2">
    <source>
        <dbReference type="SAM" id="SignalP"/>
    </source>
</evidence>
<protein>
    <recommendedName>
        <fullName evidence="1">Dipeptidase</fullName>
        <ecNumber evidence="1">3.4.-.-</ecNumber>
    </recommendedName>
</protein>
<dbReference type="EC" id="3.4.-.-" evidence="1"/>
<keyword evidence="1" id="KW-0645">Protease</keyword>
<dbReference type="PANTHER" id="PTHR12994:SF17">
    <property type="entry name" value="LD30995P"/>
    <property type="match status" value="1"/>
</dbReference>
<dbReference type="AlphaFoldDB" id="A0A060R9V9"/>
<reference evidence="3 4" key="1">
    <citation type="journal article" date="2015" name="Genome Announc.">
        <title>Complete Genome Sequence of the Novel Leech Symbiont Mucinivorans hirudinis M3T.</title>
        <authorList>
            <person name="Nelson M.C."/>
            <person name="Bomar L."/>
            <person name="Graf J."/>
        </authorList>
    </citation>
    <scope>NUCLEOTIDE SEQUENCE [LARGE SCALE GENOMIC DNA]</scope>
    <source>
        <strain evidence="4">M3</strain>
    </source>
</reference>
<dbReference type="GO" id="GO:0016805">
    <property type="term" value="F:dipeptidase activity"/>
    <property type="evidence" value="ECO:0007669"/>
    <property type="project" value="UniProtKB-KW"/>
</dbReference>
<feature type="signal peptide" evidence="2">
    <location>
        <begin position="1"/>
        <end position="26"/>
    </location>
</feature>
<evidence type="ECO:0000313" key="3">
    <source>
        <dbReference type="EMBL" id="CDN32416.1"/>
    </source>
</evidence>